<evidence type="ECO:0000256" key="1">
    <source>
        <dbReference type="SAM" id="Coils"/>
    </source>
</evidence>
<evidence type="ECO:0008006" key="5">
    <source>
        <dbReference type="Google" id="ProtNLM"/>
    </source>
</evidence>
<dbReference type="InterPro" id="IPR005312">
    <property type="entry name" value="DUF1759"/>
</dbReference>
<dbReference type="Gene3D" id="2.40.70.10">
    <property type="entry name" value="Acid Proteases"/>
    <property type="match status" value="1"/>
</dbReference>
<dbReference type="InterPro" id="IPR021109">
    <property type="entry name" value="Peptidase_aspartic_dom_sf"/>
</dbReference>
<accession>A0ABM1ZFX5</accession>
<evidence type="ECO:0000313" key="3">
    <source>
        <dbReference type="EnsemblMetazoa" id="AALFPA23_018061.P26519"/>
    </source>
</evidence>
<dbReference type="SUPFAM" id="SSF56672">
    <property type="entry name" value="DNA/RNA polymerases"/>
    <property type="match status" value="1"/>
</dbReference>
<dbReference type="InterPro" id="IPR008042">
    <property type="entry name" value="Retrotrans_Pao"/>
</dbReference>
<dbReference type="Pfam" id="PF05380">
    <property type="entry name" value="Peptidase_A17"/>
    <property type="match status" value="1"/>
</dbReference>
<dbReference type="EnsemblMetazoa" id="AALFPA23_018061.R26519">
    <property type="protein sequence ID" value="AALFPA23_018061.P26519"/>
    <property type="gene ID" value="AALFPA23_018061"/>
</dbReference>
<evidence type="ECO:0000313" key="4">
    <source>
        <dbReference type="Proteomes" id="UP000069940"/>
    </source>
</evidence>
<dbReference type="PANTHER" id="PTHR47331:SF5">
    <property type="entry name" value="RIBONUCLEASE H"/>
    <property type="match status" value="1"/>
</dbReference>
<reference evidence="3" key="2">
    <citation type="submission" date="2025-05" db="UniProtKB">
        <authorList>
            <consortium name="EnsemblMetazoa"/>
        </authorList>
    </citation>
    <scope>IDENTIFICATION</scope>
    <source>
        <strain evidence="3">Foshan</strain>
    </source>
</reference>
<keyword evidence="4" id="KW-1185">Reference proteome</keyword>
<dbReference type="CDD" id="cd01644">
    <property type="entry name" value="RT_pepA17"/>
    <property type="match status" value="1"/>
</dbReference>
<dbReference type="GeneID" id="134290447"/>
<feature type="region of interest" description="Disordered" evidence="2">
    <location>
        <begin position="408"/>
        <end position="453"/>
    </location>
</feature>
<organism evidence="3 4">
    <name type="scientific">Aedes albopictus</name>
    <name type="common">Asian tiger mosquito</name>
    <name type="synonym">Stegomyia albopicta</name>
    <dbReference type="NCBI Taxonomy" id="7160"/>
    <lineage>
        <taxon>Eukaryota</taxon>
        <taxon>Metazoa</taxon>
        <taxon>Ecdysozoa</taxon>
        <taxon>Arthropoda</taxon>
        <taxon>Hexapoda</taxon>
        <taxon>Insecta</taxon>
        <taxon>Pterygota</taxon>
        <taxon>Neoptera</taxon>
        <taxon>Endopterygota</taxon>
        <taxon>Diptera</taxon>
        <taxon>Nematocera</taxon>
        <taxon>Culicoidea</taxon>
        <taxon>Culicidae</taxon>
        <taxon>Culicinae</taxon>
        <taxon>Aedini</taxon>
        <taxon>Aedes</taxon>
        <taxon>Stegomyia</taxon>
    </lineage>
</organism>
<dbReference type="PANTHER" id="PTHR47331">
    <property type="entry name" value="PHD-TYPE DOMAIN-CONTAINING PROTEIN"/>
    <property type="match status" value="1"/>
</dbReference>
<feature type="coiled-coil region" evidence="1">
    <location>
        <begin position="1"/>
        <end position="63"/>
    </location>
</feature>
<evidence type="ECO:0000256" key="2">
    <source>
        <dbReference type="SAM" id="MobiDB-lite"/>
    </source>
</evidence>
<name>A0ABM1ZFX5_AEDAL</name>
<sequence>MKKTTEELKVMKIRLQSVRSKLMRVRASLDTSQEAPNPNLHCKQFLQLQLKTVESTLAEYNQLHQRVFEADVDDEVREEAEVAYVTFEQQYGELFIFISKLIDDHVKKEDDAARTVPAVQPIPNTVADVAPHLPPLKVPLPTFDGTYENWFAFRSMFETIMSRYSTESPAIKLYHLRNSLVGKAAGIIDQEIINNNDYDAAWKMLIERFEDKRLIIDKHIDSLFNLPKLTNENATDLRKLIDTCTKNVDALKDLGLPVEGLGECMLINRIASKLDSETRKAWELNHVDDDLPCYDDTLEFLRERCKVLEKIQPIVKQVFKSQKPMRNVQDVKGKTSTLVATPDKCPQCSESHELWRCDSFKNAVLSDKYNVLRRLGACFNCLQKGHRTINCTSKHTCKKCRKSHHTILHPEDDGTKKSVTSPTSAEKPEPAKKIPEQPTKSEPTAVPDEEEKRSNFCVQPKNLGKQILLSTAVVLVIGKAGQQYPCRVLLDSGSHTSFVTEQFANLLALKKETANINISCLNDTQTKVRLKIHTQVKSRVTDYTVCLELLVVPKITGVLPTSKVDMSALAIPNGVSLADPGFHVPDKVNMLLGADVFYDMLMSGRIQLPRSAAILQETQFGWVLSGPAPTEDSQVVHSFCSTASDETVDALVRRFWEIESFGNVESSRSTVEEECVQHFEDTHERTTEGRYLVRLPFNEKKNQLGDSKRMAEKRFYGLEKRLDRVPELKMQYNMFLKEYEALGHMVENPNPDDLHAFYLPHHYVLKPTSTSTKLRVVFDGSATSDTGVSINQTQMIGPTVQTDLISILLNFRTYQFAFTADIPKMYRQIAVHEDDRSYQRILWRQSQNEPLRTYDLQTVTYGLASSPFLATMSLRQLAEDEGVRYPLAANAIRKSCYIDDALVGANTLPEAIELKNQIVDLLEKGCFSVHKFASNCQELLADIPETQREHGVEIEDPSINVTMKTLGVAWNPVNDMFTIVLPAHLIDGNAVHTKRTILSQIAKIFDPLGFIGPVVTAAKLILRELWSLNLEWDQPVPEEMALLWMDYYQQLRSLNSVQIPRWISNEGICGIELHGFADASDLAYGACIYARLKHTGGTAEMKLVCSKSRILPRKRDKQKQITTPRAELLAAVLLARLTAKILAAFEISFNSVTLWSDSQIVLCWIQKSPDELAAYVGNRVREIQDLTAEFDWKYITSKENPADCISRGISPKNLQSLSLWWTGPRMLREGDPVLAEPPPMADEEIPEVKKIVLVAAVKGERLAIFYNVSRYPIIQRAMAYVVRFCDYIRSRRKKLTKGLLTTDEMTRSSTLIVRLVQVEGFAEELKLLRMEKPKSNQPFGNLYPFIDPTDGVLRVGGRLMNAELPYDYKHQAVVYWP</sequence>
<dbReference type="InterPro" id="IPR043502">
    <property type="entry name" value="DNA/RNA_pol_sf"/>
</dbReference>
<feature type="compositionally biased region" description="Basic and acidic residues" evidence="2">
    <location>
        <begin position="426"/>
        <end position="435"/>
    </location>
</feature>
<protein>
    <recommendedName>
        <fullName evidence="5">CCHC-type domain-containing protein</fullName>
    </recommendedName>
</protein>
<dbReference type="Proteomes" id="UP000069940">
    <property type="component" value="Unassembled WGS sequence"/>
</dbReference>
<reference evidence="4" key="1">
    <citation type="journal article" date="2015" name="Proc. Natl. Acad. Sci. U.S.A.">
        <title>Genome sequence of the Asian Tiger mosquito, Aedes albopictus, reveals insights into its biology, genetics, and evolution.</title>
        <authorList>
            <person name="Chen X.G."/>
            <person name="Jiang X."/>
            <person name="Gu J."/>
            <person name="Xu M."/>
            <person name="Wu Y."/>
            <person name="Deng Y."/>
            <person name="Zhang C."/>
            <person name="Bonizzoni M."/>
            <person name="Dermauw W."/>
            <person name="Vontas J."/>
            <person name="Armbruster P."/>
            <person name="Huang X."/>
            <person name="Yang Y."/>
            <person name="Zhang H."/>
            <person name="He W."/>
            <person name="Peng H."/>
            <person name="Liu Y."/>
            <person name="Wu K."/>
            <person name="Chen J."/>
            <person name="Lirakis M."/>
            <person name="Topalis P."/>
            <person name="Van Leeuwen T."/>
            <person name="Hall A.B."/>
            <person name="Jiang X."/>
            <person name="Thorpe C."/>
            <person name="Mueller R.L."/>
            <person name="Sun C."/>
            <person name="Waterhouse R.M."/>
            <person name="Yan G."/>
            <person name="Tu Z.J."/>
            <person name="Fang X."/>
            <person name="James A.A."/>
        </authorList>
    </citation>
    <scope>NUCLEOTIDE SEQUENCE [LARGE SCALE GENOMIC DNA]</scope>
    <source>
        <strain evidence="4">Foshan</strain>
    </source>
</reference>
<proteinExistence type="predicted"/>
<keyword evidence="1" id="KW-0175">Coiled coil</keyword>
<dbReference type="Pfam" id="PF03564">
    <property type="entry name" value="DUF1759"/>
    <property type="match status" value="1"/>
</dbReference>
<dbReference type="RefSeq" id="XP_062713576.1">
    <property type="nucleotide sequence ID" value="XM_062857592.1"/>
</dbReference>